<dbReference type="InterPro" id="IPR035906">
    <property type="entry name" value="MetI-like_sf"/>
</dbReference>
<accession>A0A2U1V7K6</accession>
<feature type="transmembrane region" description="Helical" evidence="12">
    <location>
        <begin position="158"/>
        <end position="182"/>
    </location>
</feature>
<evidence type="ECO:0000256" key="1">
    <source>
        <dbReference type="ARBA" id="ARBA00004429"/>
    </source>
</evidence>
<evidence type="ECO:0000313" key="14">
    <source>
        <dbReference type="EMBL" id="PWC29882.1"/>
    </source>
</evidence>
<feature type="transmembrane region" description="Helical" evidence="12">
    <location>
        <begin position="110"/>
        <end position="131"/>
    </location>
</feature>
<evidence type="ECO:0000256" key="3">
    <source>
        <dbReference type="ARBA" id="ARBA00011557"/>
    </source>
</evidence>
<evidence type="ECO:0000256" key="9">
    <source>
        <dbReference type="ARBA" id="ARBA00023136"/>
    </source>
</evidence>
<keyword evidence="4 12" id="KW-0813">Transport</keyword>
<reference evidence="15" key="1">
    <citation type="submission" date="2017-10" db="EMBL/GenBank/DDBJ databases">
        <authorList>
            <person name="Toshchakov S.V."/>
            <person name="Goeva M.A."/>
        </authorList>
    </citation>
    <scope>NUCLEOTIDE SEQUENCE [LARGE SCALE GENOMIC DNA]</scope>
    <source>
        <strain evidence="15">JR1/69-1-13</strain>
    </source>
</reference>
<sequence length="296" mass="32964">MSNTRRALFRSTWLPWALVLPQLLIIFVFFYWPTGEALYWAFTLEQPWGGGNAWVGWQNFVSVFSSAGYWHSVRISILYAVATTVLAIGVALLLALFVDREVKGSRGYRLAAIWPYAIAAPAIGIVFRFVFDPRSGVFAFLNQASPGMWDPTLNGNHAMTMLVLAGAWQLVSYNFVFLLAGLQSVPRALVEASAMDGAGPLRRMWDLQVPLLAPTLFFLAIINMTDSFTHSFALVDVMTSGGPARSTDLMVYKIYSDGFKGLDYSGAAAQSIVLMLLVVGMTFLQFRFVERKLHYK</sequence>
<dbReference type="RefSeq" id="WP_109515517.1">
    <property type="nucleotide sequence ID" value="NZ_PDOA01000002.1"/>
</dbReference>
<dbReference type="Proteomes" id="UP000245048">
    <property type="component" value="Unassembled WGS sequence"/>
</dbReference>
<name>A0A2U1V7K6_9PROT</name>
<comment type="function">
    <text evidence="10">Part of the ABC transporter complex UgpBAEC involved in sn-glycerol-3-phosphate (G3P) import. Probably responsible for the translocation of the substrate across the membrane.</text>
</comment>
<dbReference type="PANTHER" id="PTHR43227:SF9">
    <property type="entry name" value="SN-GLYCEROL-3-PHOSPHATE TRANSPORT SYSTEM PERMEASE PROTEIN UGPA"/>
    <property type="match status" value="1"/>
</dbReference>
<dbReference type="InterPro" id="IPR000515">
    <property type="entry name" value="MetI-like"/>
</dbReference>
<feature type="transmembrane region" description="Helical" evidence="12">
    <location>
        <begin position="203"/>
        <end position="222"/>
    </location>
</feature>
<evidence type="ECO:0000256" key="2">
    <source>
        <dbReference type="ARBA" id="ARBA00009306"/>
    </source>
</evidence>
<evidence type="ECO:0000256" key="8">
    <source>
        <dbReference type="ARBA" id="ARBA00022989"/>
    </source>
</evidence>
<proteinExistence type="inferred from homology"/>
<dbReference type="PANTHER" id="PTHR43227">
    <property type="entry name" value="BLL4140 PROTEIN"/>
    <property type="match status" value="1"/>
</dbReference>
<dbReference type="PROSITE" id="PS50928">
    <property type="entry name" value="ABC_TM1"/>
    <property type="match status" value="1"/>
</dbReference>
<keyword evidence="7 12" id="KW-0812">Transmembrane</keyword>
<protein>
    <recommendedName>
        <fullName evidence="11">sn-glycerol-3-phosphate transport system permease protein UgpA</fullName>
    </recommendedName>
</protein>
<feature type="transmembrane region" description="Helical" evidence="12">
    <location>
        <begin position="267"/>
        <end position="286"/>
    </location>
</feature>
<dbReference type="Gene3D" id="1.10.3720.10">
    <property type="entry name" value="MetI-like"/>
    <property type="match status" value="1"/>
</dbReference>
<gene>
    <name evidence="14" type="ORF">CR165_03130</name>
</gene>
<comment type="similarity">
    <text evidence="2 12">Belongs to the binding-protein-dependent transport system permease family.</text>
</comment>
<organism evidence="14 15">
    <name type="scientific">Teichococcus aestuarii</name>
    <dbReference type="NCBI Taxonomy" id="568898"/>
    <lineage>
        <taxon>Bacteria</taxon>
        <taxon>Pseudomonadati</taxon>
        <taxon>Pseudomonadota</taxon>
        <taxon>Alphaproteobacteria</taxon>
        <taxon>Acetobacterales</taxon>
        <taxon>Roseomonadaceae</taxon>
        <taxon>Roseomonas</taxon>
    </lineage>
</organism>
<evidence type="ECO:0000313" key="15">
    <source>
        <dbReference type="Proteomes" id="UP000245048"/>
    </source>
</evidence>
<keyword evidence="9 12" id="KW-0472">Membrane</keyword>
<evidence type="ECO:0000256" key="6">
    <source>
        <dbReference type="ARBA" id="ARBA00022519"/>
    </source>
</evidence>
<comment type="caution">
    <text evidence="14">The sequence shown here is derived from an EMBL/GenBank/DDBJ whole genome shotgun (WGS) entry which is preliminary data.</text>
</comment>
<dbReference type="SUPFAM" id="SSF161098">
    <property type="entry name" value="MetI-like"/>
    <property type="match status" value="1"/>
</dbReference>
<evidence type="ECO:0000256" key="11">
    <source>
        <dbReference type="ARBA" id="ARBA00040780"/>
    </source>
</evidence>
<evidence type="ECO:0000256" key="4">
    <source>
        <dbReference type="ARBA" id="ARBA00022448"/>
    </source>
</evidence>
<keyword evidence="5" id="KW-1003">Cell membrane</keyword>
<keyword evidence="6" id="KW-0997">Cell inner membrane</keyword>
<evidence type="ECO:0000256" key="12">
    <source>
        <dbReference type="RuleBase" id="RU363032"/>
    </source>
</evidence>
<evidence type="ECO:0000256" key="5">
    <source>
        <dbReference type="ARBA" id="ARBA00022475"/>
    </source>
</evidence>
<comment type="subunit">
    <text evidence="3">The complex is composed of two ATP-binding proteins (UgpC), two transmembrane proteins (UgpA and UgpE) and a solute-binding protein (UgpB).</text>
</comment>
<dbReference type="GO" id="GO:0005886">
    <property type="term" value="C:plasma membrane"/>
    <property type="evidence" value="ECO:0007669"/>
    <property type="project" value="UniProtKB-SubCell"/>
</dbReference>
<dbReference type="Pfam" id="PF00528">
    <property type="entry name" value="BPD_transp_1"/>
    <property type="match status" value="1"/>
</dbReference>
<keyword evidence="8 12" id="KW-1133">Transmembrane helix</keyword>
<keyword evidence="15" id="KW-1185">Reference proteome</keyword>
<dbReference type="AlphaFoldDB" id="A0A2U1V7K6"/>
<evidence type="ECO:0000256" key="10">
    <source>
        <dbReference type="ARBA" id="ARBA00037054"/>
    </source>
</evidence>
<dbReference type="CDD" id="cd06261">
    <property type="entry name" value="TM_PBP2"/>
    <property type="match status" value="1"/>
</dbReference>
<dbReference type="OrthoDB" id="9773727at2"/>
<dbReference type="EMBL" id="PDOA01000002">
    <property type="protein sequence ID" value="PWC29882.1"/>
    <property type="molecule type" value="Genomic_DNA"/>
</dbReference>
<comment type="subcellular location">
    <subcellularLocation>
        <location evidence="1">Cell inner membrane</location>
        <topology evidence="1">Multi-pass membrane protein</topology>
    </subcellularLocation>
    <subcellularLocation>
        <location evidence="12">Cell membrane</location>
        <topology evidence="12">Multi-pass membrane protein</topology>
    </subcellularLocation>
</comment>
<feature type="domain" description="ABC transmembrane type-1" evidence="13">
    <location>
        <begin position="73"/>
        <end position="285"/>
    </location>
</feature>
<feature type="transmembrane region" description="Helical" evidence="12">
    <location>
        <begin position="77"/>
        <end position="98"/>
    </location>
</feature>
<dbReference type="GO" id="GO:0055085">
    <property type="term" value="P:transmembrane transport"/>
    <property type="evidence" value="ECO:0007669"/>
    <property type="project" value="InterPro"/>
</dbReference>
<evidence type="ECO:0000256" key="7">
    <source>
        <dbReference type="ARBA" id="ARBA00022692"/>
    </source>
</evidence>
<dbReference type="InterPro" id="IPR050809">
    <property type="entry name" value="UgpAE/MalFG_permease"/>
</dbReference>
<evidence type="ECO:0000259" key="13">
    <source>
        <dbReference type="PROSITE" id="PS50928"/>
    </source>
</evidence>
<feature type="transmembrane region" description="Helical" evidence="12">
    <location>
        <begin position="12"/>
        <end position="32"/>
    </location>
</feature>